<dbReference type="STRING" id="543379.A0A232F3P1"/>
<accession>A0A232F3P1</accession>
<keyword evidence="3 6" id="KW-0378">Hydrolase</keyword>
<keyword evidence="4 6" id="KW-0720">Serine protease</keyword>
<dbReference type="Proteomes" id="UP000215335">
    <property type="component" value="Unassembled WGS sequence"/>
</dbReference>
<dbReference type="PANTHER" id="PTHR24276">
    <property type="entry name" value="POLYSERASE-RELATED"/>
    <property type="match status" value="1"/>
</dbReference>
<dbReference type="GO" id="GO:0004252">
    <property type="term" value="F:serine-type endopeptidase activity"/>
    <property type="evidence" value="ECO:0007669"/>
    <property type="project" value="InterPro"/>
</dbReference>
<dbReference type="InterPro" id="IPR001254">
    <property type="entry name" value="Trypsin_dom"/>
</dbReference>
<feature type="signal peptide" evidence="7">
    <location>
        <begin position="1"/>
        <end position="24"/>
    </location>
</feature>
<dbReference type="InterPro" id="IPR009003">
    <property type="entry name" value="Peptidase_S1_PA"/>
</dbReference>
<dbReference type="AlphaFoldDB" id="A0A232F3P1"/>
<dbReference type="GO" id="GO:0006508">
    <property type="term" value="P:proteolysis"/>
    <property type="evidence" value="ECO:0007669"/>
    <property type="project" value="UniProtKB-KW"/>
</dbReference>
<dbReference type="PROSITE" id="PS00134">
    <property type="entry name" value="TRYPSIN_HIS"/>
    <property type="match status" value="1"/>
</dbReference>
<name>A0A232F3P1_9HYME</name>
<dbReference type="PANTHER" id="PTHR24276:SF98">
    <property type="entry name" value="FI18310P1-RELATED"/>
    <property type="match status" value="1"/>
</dbReference>
<evidence type="ECO:0000313" key="9">
    <source>
        <dbReference type="EMBL" id="OXU25037.1"/>
    </source>
</evidence>
<keyword evidence="10" id="KW-1185">Reference proteome</keyword>
<evidence type="ECO:0000256" key="6">
    <source>
        <dbReference type="RuleBase" id="RU363034"/>
    </source>
</evidence>
<dbReference type="InterPro" id="IPR043504">
    <property type="entry name" value="Peptidase_S1_PA_chymotrypsin"/>
</dbReference>
<dbReference type="InterPro" id="IPR018114">
    <property type="entry name" value="TRYPSIN_HIS"/>
</dbReference>
<dbReference type="PRINTS" id="PR00722">
    <property type="entry name" value="CHYMOTRYPSIN"/>
</dbReference>
<dbReference type="SUPFAM" id="SSF50494">
    <property type="entry name" value="Trypsin-like serine proteases"/>
    <property type="match status" value="1"/>
</dbReference>
<proteinExistence type="inferred from homology"/>
<keyword evidence="7" id="KW-0732">Signal</keyword>
<dbReference type="InterPro" id="IPR001314">
    <property type="entry name" value="Peptidase_S1A"/>
</dbReference>
<dbReference type="PROSITE" id="PS50240">
    <property type="entry name" value="TRYPSIN_DOM"/>
    <property type="match status" value="1"/>
</dbReference>
<organism evidence="9 10">
    <name type="scientific">Trichomalopsis sarcophagae</name>
    <dbReference type="NCBI Taxonomy" id="543379"/>
    <lineage>
        <taxon>Eukaryota</taxon>
        <taxon>Metazoa</taxon>
        <taxon>Ecdysozoa</taxon>
        <taxon>Arthropoda</taxon>
        <taxon>Hexapoda</taxon>
        <taxon>Insecta</taxon>
        <taxon>Pterygota</taxon>
        <taxon>Neoptera</taxon>
        <taxon>Endopterygota</taxon>
        <taxon>Hymenoptera</taxon>
        <taxon>Apocrita</taxon>
        <taxon>Proctotrupomorpha</taxon>
        <taxon>Chalcidoidea</taxon>
        <taxon>Pteromalidae</taxon>
        <taxon>Pteromalinae</taxon>
        <taxon>Trichomalopsis</taxon>
    </lineage>
</organism>
<evidence type="ECO:0000313" key="10">
    <source>
        <dbReference type="Proteomes" id="UP000215335"/>
    </source>
</evidence>
<keyword evidence="5" id="KW-1015">Disulfide bond</keyword>
<dbReference type="Gene3D" id="2.40.10.10">
    <property type="entry name" value="Trypsin-like serine proteases"/>
    <property type="match status" value="1"/>
</dbReference>
<dbReference type="EMBL" id="NNAY01001129">
    <property type="protein sequence ID" value="OXU25037.1"/>
    <property type="molecule type" value="Genomic_DNA"/>
</dbReference>
<evidence type="ECO:0000259" key="8">
    <source>
        <dbReference type="PROSITE" id="PS50240"/>
    </source>
</evidence>
<keyword evidence="2 6" id="KW-0645">Protease</keyword>
<dbReference type="OrthoDB" id="10059102at2759"/>
<evidence type="ECO:0000256" key="5">
    <source>
        <dbReference type="ARBA" id="ARBA00023157"/>
    </source>
</evidence>
<evidence type="ECO:0000256" key="4">
    <source>
        <dbReference type="ARBA" id="ARBA00022825"/>
    </source>
</evidence>
<feature type="domain" description="Peptidase S1" evidence="8">
    <location>
        <begin position="30"/>
        <end position="295"/>
    </location>
</feature>
<gene>
    <name evidence="9" type="ORF">TSAR_006156</name>
</gene>
<evidence type="ECO:0000256" key="2">
    <source>
        <dbReference type="ARBA" id="ARBA00022670"/>
    </source>
</evidence>
<dbReference type="SMART" id="SM00020">
    <property type="entry name" value="Tryp_SPc"/>
    <property type="match status" value="1"/>
</dbReference>
<dbReference type="InterPro" id="IPR050430">
    <property type="entry name" value="Peptidase_S1"/>
</dbReference>
<comment type="similarity">
    <text evidence="1">Belongs to the peptidase S1 family.</text>
</comment>
<comment type="caution">
    <text evidence="9">The sequence shown here is derived from an EMBL/GenBank/DDBJ whole genome shotgun (WGS) entry which is preliminary data.</text>
</comment>
<sequence>MSRDYIILPIFFLSSSLWAGNVSALKAEAIIGAEAANEGQFKYQVSIQVHKRHICGGGIIADKFVLTAAHCFINDLRRYVDLPYKVVAGTSDLSANSGVEVNGDMVYTLARFAPPPYDNDIAVLKVTKHYSVSSRISPLEFPLSQSLGLDRNPKLSKLDLPKPGNYYVGEQAVLVGYGYSEIRPRFDLYTQEIFGYTKTNHLLRRTQVRILDKDVCNAEPSKYKLNAHKQLCGRVIRDGSQVRGTCRGDSGSPLVINNTIIGVLSTGSTTCDDSDEATWYSRVSQFLRFIGNAVKDANRRSIRFDEIRQS</sequence>
<feature type="chain" id="PRO_5012985987" description="Peptidase S1 domain-containing protein" evidence="7">
    <location>
        <begin position="25"/>
        <end position="310"/>
    </location>
</feature>
<evidence type="ECO:0000256" key="7">
    <source>
        <dbReference type="SAM" id="SignalP"/>
    </source>
</evidence>
<dbReference type="InterPro" id="IPR033116">
    <property type="entry name" value="TRYPSIN_SER"/>
</dbReference>
<evidence type="ECO:0000256" key="3">
    <source>
        <dbReference type="ARBA" id="ARBA00022801"/>
    </source>
</evidence>
<dbReference type="PROSITE" id="PS00135">
    <property type="entry name" value="TRYPSIN_SER"/>
    <property type="match status" value="1"/>
</dbReference>
<dbReference type="Pfam" id="PF00089">
    <property type="entry name" value="Trypsin"/>
    <property type="match status" value="1"/>
</dbReference>
<dbReference type="FunFam" id="2.40.10.10:FF:000068">
    <property type="entry name" value="transmembrane protease serine 2"/>
    <property type="match status" value="1"/>
</dbReference>
<evidence type="ECO:0000256" key="1">
    <source>
        <dbReference type="ARBA" id="ARBA00007664"/>
    </source>
</evidence>
<protein>
    <recommendedName>
        <fullName evidence="8">Peptidase S1 domain-containing protein</fullName>
    </recommendedName>
</protein>
<reference evidence="9 10" key="1">
    <citation type="journal article" date="2017" name="Curr. Biol.">
        <title>The Evolution of Venom by Co-option of Single-Copy Genes.</title>
        <authorList>
            <person name="Martinson E.O."/>
            <person name="Mrinalini"/>
            <person name="Kelkar Y.D."/>
            <person name="Chang C.H."/>
            <person name="Werren J.H."/>
        </authorList>
    </citation>
    <scope>NUCLEOTIDE SEQUENCE [LARGE SCALE GENOMIC DNA]</scope>
    <source>
        <strain evidence="9 10">Alberta</strain>
        <tissue evidence="9">Whole body</tissue>
    </source>
</reference>
<dbReference type="CDD" id="cd00190">
    <property type="entry name" value="Tryp_SPc"/>
    <property type="match status" value="1"/>
</dbReference>